<keyword evidence="3" id="KW-1185">Reference proteome</keyword>
<evidence type="ECO:0000313" key="3">
    <source>
        <dbReference type="Proteomes" id="UP001431209"/>
    </source>
</evidence>
<evidence type="ECO:0000313" key="2">
    <source>
        <dbReference type="EMBL" id="KAL0484766.1"/>
    </source>
</evidence>
<organism evidence="2 3">
    <name type="scientific">Acrasis kona</name>
    <dbReference type="NCBI Taxonomy" id="1008807"/>
    <lineage>
        <taxon>Eukaryota</taxon>
        <taxon>Discoba</taxon>
        <taxon>Heterolobosea</taxon>
        <taxon>Tetramitia</taxon>
        <taxon>Eutetramitia</taxon>
        <taxon>Acrasidae</taxon>
        <taxon>Acrasis</taxon>
    </lineage>
</organism>
<dbReference type="AlphaFoldDB" id="A0AAW2Z4P9"/>
<dbReference type="Pfam" id="PF18723">
    <property type="entry name" value="HMUDK_hel"/>
    <property type="match status" value="1"/>
</dbReference>
<reference evidence="2 3" key="1">
    <citation type="submission" date="2024-03" db="EMBL/GenBank/DDBJ databases">
        <title>The Acrasis kona genome and developmental transcriptomes reveal deep origins of eukaryotic multicellular pathways.</title>
        <authorList>
            <person name="Sheikh S."/>
            <person name="Fu C.-J."/>
            <person name="Brown M.W."/>
            <person name="Baldauf S.L."/>
        </authorList>
    </citation>
    <scope>NUCLEOTIDE SEQUENCE [LARGE SCALE GENOMIC DNA]</scope>
    <source>
        <strain evidence="2 3">ATCC MYA-3509</strain>
    </source>
</reference>
<name>A0AAW2Z4P9_9EUKA</name>
<proteinExistence type="predicted"/>
<accession>A0AAW2Z4P9</accession>
<comment type="caution">
    <text evidence="2">The sequence shown here is derived from an EMBL/GenBank/DDBJ whole genome shotgun (WGS) entry which is preliminary data.</text>
</comment>
<evidence type="ECO:0000259" key="1">
    <source>
        <dbReference type="Pfam" id="PF18723"/>
    </source>
</evidence>
<dbReference type="EMBL" id="JAOPGA020001068">
    <property type="protein sequence ID" value="KAL0484766.1"/>
    <property type="molecule type" value="Genomic_DNA"/>
</dbReference>
<dbReference type="Proteomes" id="UP001431209">
    <property type="component" value="Unassembled WGS sequence"/>
</dbReference>
<dbReference type="InterPro" id="IPR040684">
    <property type="entry name" value="HMUDK_hel"/>
</dbReference>
<feature type="domain" description="5-hmdU DNA kinase helical" evidence="1">
    <location>
        <begin position="6"/>
        <end position="116"/>
    </location>
</feature>
<sequence length="139" mass="15743">MTGKKATMKDMYQALLQVKGIGRFLAFQITADLIMIDAIEFDKDFVMLGPGARKGLLIINGNTTSCADLLQSVNNELKSRYEERDQSDILNSIPVQELRLIDIEHGLCEYIRYYKAVRGCYPKKYVPSTKSGGELRRNC</sequence>
<protein>
    <recommendedName>
        <fullName evidence="1">5-hmdU DNA kinase helical domain-containing protein</fullName>
    </recommendedName>
</protein>
<gene>
    <name evidence="2" type="ORF">AKO1_003698</name>
</gene>